<keyword evidence="4" id="KW-1185">Reference proteome</keyword>
<feature type="compositionally biased region" description="Pro residues" evidence="1">
    <location>
        <begin position="1"/>
        <end position="21"/>
    </location>
</feature>
<feature type="transmembrane region" description="Helical" evidence="2">
    <location>
        <begin position="74"/>
        <end position="99"/>
    </location>
</feature>
<organism evidence="3 4">
    <name type="scientific">Actinokineospora soli</name>
    <dbReference type="NCBI Taxonomy" id="1048753"/>
    <lineage>
        <taxon>Bacteria</taxon>
        <taxon>Bacillati</taxon>
        <taxon>Actinomycetota</taxon>
        <taxon>Actinomycetes</taxon>
        <taxon>Pseudonocardiales</taxon>
        <taxon>Pseudonocardiaceae</taxon>
        <taxon>Actinokineospora</taxon>
    </lineage>
</organism>
<sequence>MTQPPPGWQPGPAQPPAPGSQPVPGQQAGPGWQSPPGQSFPGQPQAAPGWPPAPGWQGPPGLGHPPVRPKKKGVVGWVVGGLLGAAAIAGVVVWLLFFFSFPDQVARDFVAAVNSGDMAAAAELGCNGTSTVAQSTPTGLTWSYNSKRGDAYLAQLHRGAATQPEAELLVIKQGLTYCVEAVTLLPQLGES</sequence>
<protein>
    <submittedName>
        <fullName evidence="3">Uncharacterized protein</fullName>
    </submittedName>
</protein>
<evidence type="ECO:0000256" key="1">
    <source>
        <dbReference type="SAM" id="MobiDB-lite"/>
    </source>
</evidence>
<evidence type="ECO:0000313" key="3">
    <source>
        <dbReference type="EMBL" id="MFC7617176.1"/>
    </source>
</evidence>
<keyword evidence="2" id="KW-1133">Transmembrane helix</keyword>
<comment type="caution">
    <text evidence="3">The sequence shown here is derived from an EMBL/GenBank/DDBJ whole genome shotgun (WGS) entry which is preliminary data.</text>
</comment>
<accession>A0ABW2TUN1</accession>
<dbReference type="Proteomes" id="UP001596512">
    <property type="component" value="Unassembled WGS sequence"/>
</dbReference>
<name>A0ABW2TUN1_9PSEU</name>
<feature type="region of interest" description="Disordered" evidence="1">
    <location>
        <begin position="1"/>
        <end position="67"/>
    </location>
</feature>
<keyword evidence="2" id="KW-0472">Membrane</keyword>
<evidence type="ECO:0000313" key="4">
    <source>
        <dbReference type="Proteomes" id="UP001596512"/>
    </source>
</evidence>
<feature type="compositionally biased region" description="Low complexity" evidence="1">
    <location>
        <begin position="22"/>
        <end position="48"/>
    </location>
</feature>
<reference evidence="4" key="1">
    <citation type="journal article" date="2019" name="Int. J. Syst. Evol. Microbiol.">
        <title>The Global Catalogue of Microorganisms (GCM) 10K type strain sequencing project: providing services to taxonomists for standard genome sequencing and annotation.</title>
        <authorList>
            <consortium name="The Broad Institute Genomics Platform"/>
            <consortium name="The Broad Institute Genome Sequencing Center for Infectious Disease"/>
            <person name="Wu L."/>
            <person name="Ma J."/>
        </authorList>
    </citation>
    <scope>NUCLEOTIDE SEQUENCE [LARGE SCALE GENOMIC DNA]</scope>
    <source>
        <strain evidence="4">JCM 17695</strain>
    </source>
</reference>
<evidence type="ECO:0000256" key="2">
    <source>
        <dbReference type="SAM" id="Phobius"/>
    </source>
</evidence>
<gene>
    <name evidence="3" type="ORF">ACFQV2_30880</name>
</gene>
<keyword evidence="2" id="KW-0812">Transmembrane</keyword>
<proteinExistence type="predicted"/>
<dbReference type="EMBL" id="JBHTEY010000004">
    <property type="protein sequence ID" value="MFC7617176.1"/>
    <property type="molecule type" value="Genomic_DNA"/>
</dbReference>